<dbReference type="InterPro" id="IPR036318">
    <property type="entry name" value="FAD-bd_PCMH-like_sf"/>
</dbReference>
<dbReference type="Gene3D" id="3.10.580.10">
    <property type="entry name" value="CBS-domain"/>
    <property type="match status" value="1"/>
</dbReference>
<dbReference type="Gene3D" id="3.30.465.10">
    <property type="match status" value="1"/>
</dbReference>
<dbReference type="InterPro" id="IPR044751">
    <property type="entry name" value="Ion_transp-like_CBS"/>
</dbReference>
<keyword evidence="6 8" id="KW-0472">Membrane</keyword>
<evidence type="ECO:0000256" key="9">
    <source>
        <dbReference type="SAM" id="Phobius"/>
    </source>
</evidence>
<proteinExistence type="predicted"/>
<dbReference type="Proteomes" id="UP000063234">
    <property type="component" value="Chromosome"/>
</dbReference>
<dbReference type="GO" id="GO:0005886">
    <property type="term" value="C:plasma membrane"/>
    <property type="evidence" value="ECO:0007669"/>
    <property type="project" value="TreeGrafter"/>
</dbReference>
<evidence type="ECO:0000313" key="12">
    <source>
        <dbReference type="EMBL" id="BAT71339.1"/>
    </source>
</evidence>
<reference evidence="13" key="1">
    <citation type="journal article" date="2018" name="Science">
        <title>A primordial and reversible TCA cycle in a facultatively chemolithoautotrophic thermophile.</title>
        <authorList>
            <person name="Nunoura T."/>
            <person name="Chikaraishi Y."/>
            <person name="Izaki R."/>
            <person name="Suwa T."/>
            <person name="Sato T."/>
            <person name="Harada T."/>
            <person name="Mori K."/>
            <person name="Kato Y."/>
            <person name="Miyazaki M."/>
            <person name="Shimamura S."/>
            <person name="Yanagawa K."/>
            <person name="Shuto A."/>
            <person name="Ohkouchi N."/>
            <person name="Fujita N."/>
            <person name="Takaki Y."/>
            <person name="Atomi H."/>
            <person name="Takai K."/>
        </authorList>
    </citation>
    <scope>NUCLEOTIDE SEQUENCE [LARGE SCALE GENOMIC DNA]</scope>
    <source>
        <strain evidence="13">DSM 17441 / JCM 13301 / NBRC 103674 / ABI70S6</strain>
    </source>
</reference>
<evidence type="ECO:0000256" key="2">
    <source>
        <dbReference type="ARBA" id="ARBA00022692"/>
    </source>
</evidence>
<dbReference type="FunFam" id="3.10.580.10:FF:000002">
    <property type="entry name" value="Magnesium/cobalt efflux protein CorC"/>
    <property type="match status" value="1"/>
</dbReference>
<name>A0A0S3QSM5_THET7</name>
<feature type="transmembrane region" description="Helical" evidence="9">
    <location>
        <begin position="88"/>
        <end position="106"/>
    </location>
</feature>
<dbReference type="SUPFAM" id="SSF56176">
    <property type="entry name" value="FAD-binding/transporter-associated domain-like"/>
    <property type="match status" value="1"/>
</dbReference>
<dbReference type="RefSeq" id="WP_068549259.1">
    <property type="nucleotide sequence ID" value="NZ_AP013035.1"/>
</dbReference>
<dbReference type="OrthoDB" id="9798188at2"/>
<dbReference type="SUPFAM" id="SSF54631">
    <property type="entry name" value="CBS-domain pair"/>
    <property type="match status" value="1"/>
</dbReference>
<evidence type="ECO:0000313" key="13">
    <source>
        <dbReference type="Proteomes" id="UP000063234"/>
    </source>
</evidence>
<dbReference type="Pfam" id="PF01595">
    <property type="entry name" value="CNNM"/>
    <property type="match status" value="1"/>
</dbReference>
<evidence type="ECO:0008006" key="14">
    <source>
        <dbReference type="Google" id="ProtNLM"/>
    </source>
</evidence>
<organism evidence="12 13">
    <name type="scientific">Thermosulfidibacter takaii (strain DSM 17441 / JCM 13301 / NBRC 103674 / ABI70S6)</name>
    <dbReference type="NCBI Taxonomy" id="1298851"/>
    <lineage>
        <taxon>Bacteria</taxon>
        <taxon>Pseudomonadati</taxon>
        <taxon>Thermosulfidibacterota</taxon>
        <taxon>Thermosulfidibacteria</taxon>
        <taxon>Thermosulfidibacterales</taxon>
        <taxon>Thermosulfidibacteraceae</taxon>
    </lineage>
</organism>
<sequence>MWDKLFLLFVLFNLSAFFSGSESAFFSLDEFKLKRLKQQENVFASLILRLLSNKEKLLTTILLGNEVVNVAISSVSAALFMDVFGEKWVGASVFVTTLFLLIYGELFPKVIAVKYNTLWAGFAAPLLLLVSYILFPLRLILEGISKITSSIVGKEDVVIKEEDFKVIVDEAESRGVLEELEKKMIYSVFEFTELKVKDVMVPEPDIFMVEIGIDVEKLKRLVEEKKFSKIPVYEGERDNVLGYLKVTNLIPVFRGLEQRDLRELVRECPFVPETLSIQELLNRFQSEKFEIAMVINEHGSLVGLVVLEDILEELVGEIWDEYDVVKPLINKLDEDIYEVEAKCPIEDLQELLDLSLPEDLEVDTVGGLVMHLFGKVPRSGESLVYEGWRFTVLDATKRRILRVRVERLRDEVSGDQE</sequence>
<keyword evidence="4 8" id="KW-1133">Transmembrane helix</keyword>
<keyword evidence="3" id="KW-0677">Repeat</keyword>
<dbReference type="PANTHER" id="PTHR22777:SF17">
    <property type="entry name" value="UPF0053 PROTEIN SLL0260"/>
    <property type="match status" value="1"/>
</dbReference>
<dbReference type="InterPro" id="IPR016169">
    <property type="entry name" value="FAD-bd_PCMH_sub2"/>
</dbReference>
<dbReference type="PANTHER" id="PTHR22777">
    <property type="entry name" value="HEMOLYSIN-RELATED"/>
    <property type="match status" value="1"/>
</dbReference>
<keyword evidence="2 8" id="KW-0812">Transmembrane</keyword>
<dbReference type="PROSITE" id="PS51371">
    <property type="entry name" value="CBS"/>
    <property type="match status" value="2"/>
</dbReference>
<dbReference type="SMART" id="SM00116">
    <property type="entry name" value="CBS"/>
    <property type="match status" value="2"/>
</dbReference>
<dbReference type="Pfam" id="PF00571">
    <property type="entry name" value="CBS"/>
    <property type="match status" value="2"/>
</dbReference>
<dbReference type="KEGG" id="ttk:TST_0533"/>
<evidence type="ECO:0000256" key="4">
    <source>
        <dbReference type="ARBA" id="ARBA00022989"/>
    </source>
</evidence>
<evidence type="ECO:0000256" key="5">
    <source>
        <dbReference type="ARBA" id="ARBA00023122"/>
    </source>
</evidence>
<keyword evidence="5 7" id="KW-0129">CBS domain</keyword>
<dbReference type="CDD" id="cd04590">
    <property type="entry name" value="CBS_pair_CorC_HlyC_assoc"/>
    <property type="match status" value="1"/>
</dbReference>
<dbReference type="InterPro" id="IPR002550">
    <property type="entry name" value="CNNM"/>
</dbReference>
<dbReference type="PATRIC" id="fig|1298851.3.peg.557"/>
<feature type="transmembrane region" description="Helical" evidence="9">
    <location>
        <begin position="118"/>
        <end position="141"/>
    </location>
</feature>
<keyword evidence="13" id="KW-1185">Reference proteome</keyword>
<accession>A0A0S3QSM5</accession>
<dbReference type="EMBL" id="AP013035">
    <property type="protein sequence ID" value="BAT71339.1"/>
    <property type="molecule type" value="Genomic_DNA"/>
</dbReference>
<dbReference type="Pfam" id="PF03471">
    <property type="entry name" value="CorC_HlyC"/>
    <property type="match status" value="1"/>
</dbReference>
<dbReference type="AlphaFoldDB" id="A0A0S3QSM5"/>
<evidence type="ECO:0000256" key="7">
    <source>
        <dbReference type="PROSITE-ProRule" id="PRU00703"/>
    </source>
</evidence>
<dbReference type="InterPro" id="IPR000644">
    <property type="entry name" value="CBS_dom"/>
</dbReference>
<evidence type="ECO:0000256" key="3">
    <source>
        <dbReference type="ARBA" id="ARBA00022737"/>
    </source>
</evidence>
<dbReference type="PROSITE" id="PS51846">
    <property type="entry name" value="CNNM"/>
    <property type="match status" value="1"/>
</dbReference>
<feature type="domain" description="CBS" evidence="10">
    <location>
        <begin position="264"/>
        <end position="321"/>
    </location>
</feature>
<evidence type="ECO:0000259" key="11">
    <source>
        <dbReference type="PROSITE" id="PS51846"/>
    </source>
</evidence>
<dbReference type="SMART" id="SM01091">
    <property type="entry name" value="CorC_HlyC"/>
    <property type="match status" value="1"/>
</dbReference>
<dbReference type="GO" id="GO:0050660">
    <property type="term" value="F:flavin adenine dinucleotide binding"/>
    <property type="evidence" value="ECO:0007669"/>
    <property type="project" value="InterPro"/>
</dbReference>
<gene>
    <name evidence="12" type="ORF">TST_0533</name>
</gene>
<dbReference type="InterPro" id="IPR005170">
    <property type="entry name" value="Transptr-assoc_dom"/>
</dbReference>
<evidence type="ECO:0000256" key="8">
    <source>
        <dbReference type="PROSITE-ProRule" id="PRU01193"/>
    </source>
</evidence>
<evidence type="ECO:0000256" key="6">
    <source>
        <dbReference type="ARBA" id="ARBA00023136"/>
    </source>
</evidence>
<dbReference type="STRING" id="1298851.TST_0533"/>
<evidence type="ECO:0000259" key="10">
    <source>
        <dbReference type="PROSITE" id="PS51371"/>
    </source>
</evidence>
<feature type="domain" description="CBS" evidence="10">
    <location>
        <begin position="200"/>
        <end position="261"/>
    </location>
</feature>
<dbReference type="InterPro" id="IPR046342">
    <property type="entry name" value="CBS_dom_sf"/>
</dbReference>
<evidence type="ECO:0000256" key="1">
    <source>
        <dbReference type="ARBA" id="ARBA00004141"/>
    </source>
</evidence>
<feature type="domain" description="CNNM transmembrane" evidence="11">
    <location>
        <begin position="1"/>
        <end position="181"/>
    </location>
</feature>
<protein>
    <recommendedName>
        <fullName evidence="14">HlyC/CorC family transporter</fullName>
    </recommendedName>
</protein>
<comment type="subcellular location">
    <subcellularLocation>
        <location evidence="1">Membrane</location>
        <topology evidence="1">Multi-pass membrane protein</topology>
    </subcellularLocation>
</comment>